<evidence type="ECO:0000313" key="4">
    <source>
        <dbReference type="Proteomes" id="UP000250003"/>
    </source>
</evidence>
<dbReference type="Pfam" id="PF14542">
    <property type="entry name" value="Acetyltransf_CG"/>
    <property type="match status" value="1"/>
</dbReference>
<dbReference type="InterPro" id="IPR031165">
    <property type="entry name" value="GNAT_YJDJ"/>
</dbReference>
<dbReference type="InterPro" id="IPR016181">
    <property type="entry name" value="Acyl_CoA_acyltransferase"/>
</dbReference>
<accession>A0A2Z4UBZ0</accession>
<dbReference type="Proteomes" id="UP000250003">
    <property type="component" value="Chromosome"/>
</dbReference>
<dbReference type="KEGG" id="blau:DQQ01_10740"/>
<protein>
    <submittedName>
        <fullName evidence="3">N-acetyltransferase</fullName>
    </submittedName>
</protein>
<proteinExistence type="predicted"/>
<feature type="domain" description="N-acetyltransferase" evidence="1">
    <location>
        <begin position="1"/>
        <end position="99"/>
    </location>
</feature>
<dbReference type="OrthoDB" id="9793389at2"/>
<dbReference type="CDD" id="cd04301">
    <property type="entry name" value="NAT_SF"/>
    <property type="match status" value="1"/>
</dbReference>
<reference evidence="4" key="1">
    <citation type="submission" date="2018-06" db="EMBL/GenBank/DDBJ databases">
        <title>Description of Blautia argi sp. nov., a new anaerobic isolated from dog feces.</title>
        <authorList>
            <person name="Chang Y.-H."/>
            <person name="Paek J."/>
            <person name="Shin Y."/>
        </authorList>
    </citation>
    <scope>NUCLEOTIDE SEQUENCE [LARGE SCALE GENOMIC DNA]</scope>
    <source>
        <strain evidence="4">KCTC 15426</strain>
    </source>
</reference>
<dbReference type="PANTHER" id="PTHR31435:SF10">
    <property type="entry name" value="BSR4717 PROTEIN"/>
    <property type="match status" value="1"/>
</dbReference>
<evidence type="ECO:0000259" key="2">
    <source>
        <dbReference type="PROSITE" id="PS51729"/>
    </source>
</evidence>
<dbReference type="PROSITE" id="PS51729">
    <property type="entry name" value="GNAT_YJDJ"/>
    <property type="match status" value="1"/>
</dbReference>
<organism evidence="3 4">
    <name type="scientific">Blautia argi</name>
    <dbReference type="NCBI Taxonomy" id="1912897"/>
    <lineage>
        <taxon>Bacteria</taxon>
        <taxon>Bacillati</taxon>
        <taxon>Bacillota</taxon>
        <taxon>Clostridia</taxon>
        <taxon>Lachnospirales</taxon>
        <taxon>Lachnospiraceae</taxon>
        <taxon>Blautia</taxon>
    </lineage>
</organism>
<name>A0A2Z4UBZ0_9FIRM</name>
<dbReference type="AlphaFoldDB" id="A0A2Z4UBZ0"/>
<dbReference type="PROSITE" id="PS51186">
    <property type="entry name" value="GNAT"/>
    <property type="match status" value="1"/>
</dbReference>
<gene>
    <name evidence="3" type="ORF">DQQ01_10740</name>
</gene>
<feature type="domain" description="N-acetyltransferase" evidence="2">
    <location>
        <begin position="3"/>
        <end position="90"/>
    </location>
</feature>
<dbReference type="SUPFAM" id="SSF55729">
    <property type="entry name" value="Acyl-CoA N-acyltransferases (Nat)"/>
    <property type="match status" value="1"/>
</dbReference>
<evidence type="ECO:0000313" key="3">
    <source>
        <dbReference type="EMBL" id="AWY98551.1"/>
    </source>
</evidence>
<dbReference type="InterPro" id="IPR045057">
    <property type="entry name" value="Gcn5-rel_NAT"/>
</dbReference>
<dbReference type="Gene3D" id="3.40.630.30">
    <property type="match status" value="1"/>
</dbReference>
<keyword evidence="4" id="KW-1185">Reference proteome</keyword>
<evidence type="ECO:0000259" key="1">
    <source>
        <dbReference type="PROSITE" id="PS51186"/>
    </source>
</evidence>
<sequence length="99" mass="11303">MDFIIKENEIYYIDEKGEKAAEVTFPNLDTNTVDINHTFVSPSLRGTGMAGKLMQTAAEEISRQGKKAVLTCSYARGWFERHEEFQHIIQKSGDRYNGQ</sequence>
<keyword evidence="3" id="KW-0808">Transferase</keyword>
<dbReference type="EMBL" id="CP030280">
    <property type="protein sequence ID" value="AWY98551.1"/>
    <property type="molecule type" value="Genomic_DNA"/>
</dbReference>
<dbReference type="RefSeq" id="WP_111920038.1">
    <property type="nucleotide sequence ID" value="NZ_CAUWHR010000009.1"/>
</dbReference>
<dbReference type="PANTHER" id="PTHR31435">
    <property type="entry name" value="PROTEIN NATD1"/>
    <property type="match status" value="1"/>
</dbReference>
<dbReference type="InterPro" id="IPR000182">
    <property type="entry name" value="GNAT_dom"/>
</dbReference>
<dbReference type="GO" id="GO:0016747">
    <property type="term" value="F:acyltransferase activity, transferring groups other than amino-acyl groups"/>
    <property type="evidence" value="ECO:0007669"/>
    <property type="project" value="InterPro"/>
</dbReference>